<evidence type="ECO:0000313" key="1">
    <source>
        <dbReference type="EMBL" id="MDV2884705.1"/>
    </source>
</evidence>
<accession>A0AAJ2NMQ6</accession>
<dbReference type="Proteomes" id="UP001285636">
    <property type="component" value="Unassembled WGS sequence"/>
</dbReference>
<gene>
    <name evidence="1" type="ORF">RYX45_05910</name>
</gene>
<comment type="caution">
    <text evidence="1">The sequence shown here is derived from an EMBL/GenBank/DDBJ whole genome shotgun (WGS) entry which is preliminary data.</text>
</comment>
<proteinExistence type="predicted"/>
<reference evidence="1" key="1">
    <citation type="submission" date="2023-10" db="EMBL/GenBank/DDBJ databases">
        <title>Screening of Alkalihalophilus pseudofirmusBZ-TG-HK211 and Its Alleviation of Salt Stress on Rapeseed Growth.</title>
        <authorList>
            <person name="Zhao B."/>
            <person name="Guo T."/>
        </authorList>
    </citation>
    <scope>NUCLEOTIDE SEQUENCE</scope>
    <source>
        <strain evidence="1">BZ-TG-HK211</strain>
    </source>
</reference>
<dbReference type="EMBL" id="JAWJAY010000001">
    <property type="protein sequence ID" value="MDV2884705.1"/>
    <property type="molecule type" value="Genomic_DNA"/>
</dbReference>
<sequence length="152" mass="17789">MNTFAIYKDKVYPLNIRDGSLRLRSNIKEEGFKQSIDIAGNEHNGLFIKELSEEDVELAFEIEVLVVFKGEEFQLFTAVSPEDITVKLISFNPEQAKQFDFEIHEPFVFKKEISFDEVEEIIEIRKPILKWEGQPESRRIIPKESGKDYFGR</sequence>
<protein>
    <submittedName>
        <fullName evidence="1">Uncharacterized protein</fullName>
    </submittedName>
</protein>
<dbReference type="AlphaFoldDB" id="A0AAJ2NMQ6"/>
<dbReference type="RefSeq" id="WP_323466162.1">
    <property type="nucleotide sequence ID" value="NZ_CP144224.1"/>
</dbReference>
<organism evidence="1 2">
    <name type="scientific">Alkalihalophilus pseudofirmus</name>
    <name type="common">Bacillus pseudofirmus</name>
    <dbReference type="NCBI Taxonomy" id="79885"/>
    <lineage>
        <taxon>Bacteria</taxon>
        <taxon>Bacillati</taxon>
        <taxon>Bacillota</taxon>
        <taxon>Bacilli</taxon>
        <taxon>Bacillales</taxon>
        <taxon>Bacillaceae</taxon>
        <taxon>Alkalihalophilus</taxon>
    </lineage>
</organism>
<evidence type="ECO:0000313" key="2">
    <source>
        <dbReference type="Proteomes" id="UP001285636"/>
    </source>
</evidence>
<name>A0AAJ2NMQ6_ALKPS</name>